<evidence type="ECO:0000256" key="2">
    <source>
        <dbReference type="ARBA" id="ARBA00022723"/>
    </source>
</evidence>
<dbReference type="Gene3D" id="3.30.2010.10">
    <property type="entry name" value="Metalloproteases ('zincins'), catalytic domain"/>
    <property type="match status" value="1"/>
</dbReference>
<evidence type="ECO:0000256" key="5">
    <source>
        <dbReference type="ARBA" id="ARBA00023049"/>
    </source>
</evidence>
<dbReference type="PANTHER" id="PTHR34978:SF3">
    <property type="entry name" value="SLR0241 PROTEIN"/>
    <property type="match status" value="1"/>
</dbReference>
<protein>
    <submittedName>
        <fullName evidence="9">M56 family metallopeptidase</fullName>
    </submittedName>
</protein>
<comment type="similarity">
    <text evidence="6">Belongs to the peptidase M48 family.</text>
</comment>
<comment type="cofactor">
    <cofactor evidence="6">
        <name>Zn(2+)</name>
        <dbReference type="ChEBI" id="CHEBI:29105"/>
    </cofactor>
    <text evidence="6">Binds 1 zinc ion per subunit.</text>
</comment>
<keyword evidence="10" id="KW-1185">Reference proteome</keyword>
<evidence type="ECO:0000256" key="4">
    <source>
        <dbReference type="ARBA" id="ARBA00022833"/>
    </source>
</evidence>
<evidence type="ECO:0000256" key="6">
    <source>
        <dbReference type="RuleBase" id="RU003983"/>
    </source>
</evidence>
<evidence type="ECO:0000256" key="7">
    <source>
        <dbReference type="SAM" id="Phobius"/>
    </source>
</evidence>
<comment type="caution">
    <text evidence="9">The sequence shown here is derived from an EMBL/GenBank/DDBJ whole genome shotgun (WGS) entry which is preliminary data.</text>
</comment>
<reference evidence="9 10" key="1">
    <citation type="submission" date="2023-12" db="EMBL/GenBank/DDBJ databases">
        <title>Baltic Sea Cyanobacteria.</title>
        <authorList>
            <person name="Delbaje E."/>
            <person name="Fewer D.P."/>
            <person name="Shishido T.K."/>
        </authorList>
    </citation>
    <scope>NUCLEOTIDE SEQUENCE [LARGE SCALE GENOMIC DNA]</scope>
    <source>
        <strain evidence="9 10">UHCC-0300</strain>
    </source>
</reference>
<evidence type="ECO:0000256" key="3">
    <source>
        <dbReference type="ARBA" id="ARBA00022801"/>
    </source>
</evidence>
<keyword evidence="7" id="KW-1133">Transmembrane helix</keyword>
<sequence length="288" mass="32298">MHLMMILTAITVAWSLRHSGNHLQGNWNLRWRRSLFLFLFPPLLIFMTAIAVLFMGPQGKMGGINTEWWSYELALILLGFFAILCITLAFQGYQSVESARKSPLVDIHGKQIRLLNTDAPFAGQIGFWHPELVVSQGLLQTLSPAHLNSVLAHEQGHYHYRDTFWFFWLGWVRASTSWLPNTNALWEELLALRELRADSYAASQVDPLLLAESLLMVVSKNSVSSISSAICCAALGASGGDAYGGKLRLEQRIEALLAPPEPTPEIKSHSWNNFLLAFLPLLTVIFHT</sequence>
<feature type="domain" description="Peptidase M48" evidence="8">
    <location>
        <begin position="122"/>
        <end position="164"/>
    </location>
</feature>
<evidence type="ECO:0000256" key="1">
    <source>
        <dbReference type="ARBA" id="ARBA00022670"/>
    </source>
</evidence>
<keyword evidence="5 6" id="KW-0482">Metalloprotease</keyword>
<dbReference type="PANTHER" id="PTHR34978">
    <property type="entry name" value="POSSIBLE SENSOR-TRANSDUCER PROTEIN BLAR"/>
    <property type="match status" value="1"/>
</dbReference>
<dbReference type="Pfam" id="PF01435">
    <property type="entry name" value="Peptidase_M48"/>
    <property type="match status" value="1"/>
</dbReference>
<feature type="transmembrane region" description="Helical" evidence="7">
    <location>
        <begin position="35"/>
        <end position="56"/>
    </location>
</feature>
<gene>
    <name evidence="9" type="ORF">VB620_11455</name>
</gene>
<organism evidence="9 10">
    <name type="scientific">Nodularia harveyana UHCC-0300</name>
    <dbReference type="NCBI Taxonomy" id="2974287"/>
    <lineage>
        <taxon>Bacteria</taxon>
        <taxon>Bacillati</taxon>
        <taxon>Cyanobacteriota</taxon>
        <taxon>Cyanophyceae</taxon>
        <taxon>Nostocales</taxon>
        <taxon>Nodulariaceae</taxon>
        <taxon>Nodularia</taxon>
    </lineage>
</organism>
<feature type="transmembrane region" description="Helical" evidence="7">
    <location>
        <begin position="68"/>
        <end position="90"/>
    </location>
</feature>
<evidence type="ECO:0000313" key="9">
    <source>
        <dbReference type="EMBL" id="MEA5581955.1"/>
    </source>
</evidence>
<evidence type="ECO:0000313" key="10">
    <source>
        <dbReference type="Proteomes" id="UP001302120"/>
    </source>
</evidence>
<keyword evidence="4 6" id="KW-0862">Zinc</keyword>
<keyword evidence="7" id="KW-0472">Membrane</keyword>
<dbReference type="InterPro" id="IPR001915">
    <property type="entry name" value="Peptidase_M48"/>
</dbReference>
<name>A0ABU5UFT1_9CYAN</name>
<keyword evidence="3 6" id="KW-0378">Hydrolase</keyword>
<dbReference type="CDD" id="cd07326">
    <property type="entry name" value="M56_BlaR1_MecR1_like"/>
    <property type="match status" value="1"/>
</dbReference>
<dbReference type="RefSeq" id="WP_323196277.1">
    <property type="nucleotide sequence ID" value="NZ_JAYGHG010000016.1"/>
</dbReference>
<keyword evidence="2" id="KW-0479">Metal-binding</keyword>
<dbReference type="InterPro" id="IPR052173">
    <property type="entry name" value="Beta-lactam_resp_regulator"/>
</dbReference>
<keyword evidence="1 6" id="KW-0645">Protease</keyword>
<keyword evidence="7" id="KW-0812">Transmembrane</keyword>
<proteinExistence type="inferred from homology"/>
<evidence type="ECO:0000259" key="8">
    <source>
        <dbReference type="Pfam" id="PF01435"/>
    </source>
</evidence>
<dbReference type="Proteomes" id="UP001302120">
    <property type="component" value="Unassembled WGS sequence"/>
</dbReference>
<dbReference type="EMBL" id="JAYGHG010000016">
    <property type="protein sequence ID" value="MEA5581955.1"/>
    <property type="molecule type" value="Genomic_DNA"/>
</dbReference>
<accession>A0ABU5UFT1</accession>